<feature type="chain" id="PRO_5039278908" evidence="1">
    <location>
        <begin position="21"/>
        <end position="621"/>
    </location>
</feature>
<dbReference type="Proteomes" id="UP000824044">
    <property type="component" value="Unassembled WGS sequence"/>
</dbReference>
<gene>
    <name evidence="2" type="ORF">H9812_00170</name>
</gene>
<dbReference type="SUPFAM" id="SSF69322">
    <property type="entry name" value="Tricorn protease domain 2"/>
    <property type="match status" value="1"/>
</dbReference>
<dbReference type="AlphaFoldDB" id="A0A9D2DVS0"/>
<organism evidence="2 3">
    <name type="scientific">Candidatus Gallimonas intestinigallinarum</name>
    <dbReference type="NCBI Taxonomy" id="2838604"/>
    <lineage>
        <taxon>Bacteria</taxon>
        <taxon>Bacillati</taxon>
        <taxon>Bacillota</taxon>
        <taxon>Clostridia</taxon>
        <taxon>Candidatus Gallimonas</taxon>
    </lineage>
</organism>
<dbReference type="PROSITE" id="PS51257">
    <property type="entry name" value="PROKAR_LIPOPROTEIN"/>
    <property type="match status" value="1"/>
</dbReference>
<protein>
    <submittedName>
        <fullName evidence="2">Uncharacterized protein</fullName>
    </submittedName>
</protein>
<proteinExistence type="predicted"/>
<reference evidence="2" key="1">
    <citation type="journal article" date="2021" name="PeerJ">
        <title>Extensive microbial diversity within the chicken gut microbiome revealed by metagenomics and culture.</title>
        <authorList>
            <person name="Gilroy R."/>
            <person name="Ravi A."/>
            <person name="Getino M."/>
            <person name="Pursley I."/>
            <person name="Horton D.L."/>
            <person name="Alikhan N.F."/>
            <person name="Baker D."/>
            <person name="Gharbi K."/>
            <person name="Hall N."/>
            <person name="Watson M."/>
            <person name="Adriaenssens E.M."/>
            <person name="Foster-Nyarko E."/>
            <person name="Jarju S."/>
            <person name="Secka A."/>
            <person name="Antonio M."/>
            <person name="Oren A."/>
            <person name="Chaudhuri R.R."/>
            <person name="La Ragione R."/>
            <person name="Hildebrand F."/>
            <person name="Pallen M.J."/>
        </authorList>
    </citation>
    <scope>NUCLEOTIDE SEQUENCE</scope>
    <source>
        <strain evidence="2">CHK33-5263</strain>
    </source>
</reference>
<dbReference type="Gene3D" id="2.130.10.10">
    <property type="entry name" value="YVTN repeat-like/Quinoprotein amine dehydrogenase"/>
    <property type="match status" value="1"/>
</dbReference>
<evidence type="ECO:0000256" key="1">
    <source>
        <dbReference type="SAM" id="SignalP"/>
    </source>
</evidence>
<accession>A0A9D2DVS0</accession>
<dbReference type="EMBL" id="DXBS01000003">
    <property type="protein sequence ID" value="HIZ23884.1"/>
    <property type="molecule type" value="Genomic_DNA"/>
</dbReference>
<dbReference type="InterPro" id="IPR015943">
    <property type="entry name" value="WD40/YVTN_repeat-like_dom_sf"/>
</dbReference>
<evidence type="ECO:0000313" key="2">
    <source>
        <dbReference type="EMBL" id="HIZ23884.1"/>
    </source>
</evidence>
<evidence type="ECO:0000313" key="3">
    <source>
        <dbReference type="Proteomes" id="UP000824044"/>
    </source>
</evidence>
<keyword evidence="1" id="KW-0732">Signal</keyword>
<reference evidence="2" key="2">
    <citation type="submission" date="2021-04" db="EMBL/GenBank/DDBJ databases">
        <authorList>
            <person name="Gilroy R."/>
        </authorList>
    </citation>
    <scope>NUCLEOTIDE SEQUENCE</scope>
    <source>
        <strain evidence="2">CHK33-5263</strain>
    </source>
</reference>
<name>A0A9D2DVS0_9FIRM</name>
<feature type="signal peptide" evidence="1">
    <location>
        <begin position="1"/>
        <end position="20"/>
    </location>
</feature>
<comment type="caution">
    <text evidence="2">The sequence shown here is derived from an EMBL/GenBank/DDBJ whole genome shotgun (WGS) entry which is preliminary data.</text>
</comment>
<sequence length="621" mass="67551">MKKYLTICAALLLGTSLVLAACGQDETPEETFSAVIPGDYHAPTAKELGNALTILEGEGEYIDGRPVGIEVNGLTMEAELGFEMQADGGRLAVSGSGNYDLYIENARTGASVGAGNLQLDATFTADGEQESSAASGNIYHDDTYLYLDVTEDGEVNRGKISYDMLPYLLEALLAEMQPGNGVQPLRGVRQPGIAQPLVAPSEETKAAEELLENLAAAGISVGLDDSDGLKLKLYANDDYFRMLEESAAGGAEGIEMTFPAKTLEVYCHVNQEHELEQLSAVVDLGYTLSYAGEEMSFSADFQLIAKPSEEQVTLPEDLSDEEKYPTIALPEDSVATVYYYSTDGFREMLYDDVTNTVTILDRTTYLIFDADTGTLLHEGGFIVGPTCGDVYDGKLCVGTGEAGVIRVIDLETFDAQTFDASCPVNEIVLMEDCIVYCNTDQWVEIYRCDLDGSNNALFSYESFYEPILTANRGDNMVYVAETGSSGSNLYYLDLTAGTVTVHGEFGGYFFNTEPAWYDGKAVHFYGNCFDSLTGEQISENELSESYPQQSGYDPDTTLLVSARYSFVKSLTGELLIFDQQAQQFIYALDFDPDAVYERPDGTFFVVGAQNGYAAIIDPAQI</sequence>